<dbReference type="NCBIfam" id="NF033819">
    <property type="entry name" value="IS66_TnpB"/>
    <property type="match status" value="1"/>
</dbReference>
<protein>
    <submittedName>
        <fullName evidence="1">Transposase</fullName>
    </submittedName>
</protein>
<dbReference type="OrthoDB" id="9801450at2"/>
<accession>A0A194AET4</accession>
<name>A0A194AET4_9BACT</name>
<dbReference type="Pfam" id="PF05717">
    <property type="entry name" value="TnpB_IS66"/>
    <property type="match status" value="1"/>
</dbReference>
<reference evidence="2" key="1">
    <citation type="submission" date="2016-06" db="EMBL/GenBank/DDBJ databases">
        <title>Draft genome sequence of Desulfoplanes formicivorans strain Pf12B.</title>
        <authorList>
            <person name="Watanabe M."/>
            <person name="Kojima H."/>
            <person name="Fukui M."/>
        </authorList>
    </citation>
    <scope>NUCLEOTIDE SEQUENCE [LARGE SCALE GENOMIC DNA]</scope>
    <source>
        <strain evidence="2">Pf12B</strain>
    </source>
</reference>
<evidence type="ECO:0000313" key="2">
    <source>
        <dbReference type="Proteomes" id="UP000095200"/>
    </source>
</evidence>
<dbReference type="EMBL" id="BDFE01000004">
    <property type="protein sequence ID" value="GAU07611.1"/>
    <property type="molecule type" value="Genomic_DNA"/>
</dbReference>
<comment type="caution">
    <text evidence="1">The sequence shown here is derived from an EMBL/GenBank/DDBJ whole genome shotgun (WGS) entry which is preliminary data.</text>
</comment>
<dbReference type="STRING" id="1592317.DPF_0301"/>
<keyword evidence="2" id="KW-1185">Reference proteome</keyword>
<proteinExistence type="predicted"/>
<organism evidence="1 2">
    <name type="scientific">Desulfoplanes formicivorans</name>
    <dbReference type="NCBI Taxonomy" id="1592317"/>
    <lineage>
        <taxon>Bacteria</taxon>
        <taxon>Pseudomonadati</taxon>
        <taxon>Thermodesulfobacteriota</taxon>
        <taxon>Desulfovibrionia</taxon>
        <taxon>Desulfovibrionales</taxon>
        <taxon>Desulfoplanaceae</taxon>
        <taxon>Desulfoplanes</taxon>
    </lineage>
</organism>
<sequence length="117" mass="13605">MIPLGADTKVYLAPGSTDMRKAINGLSIMVQGVLELDPFSGHLFVFCNRSTTIIKILYWDRNGFCLWQKRLEKHRFKWPKNKSQIESINRKELLWLLDGIDPFTVHAHSDLNYKNIT</sequence>
<dbReference type="PANTHER" id="PTHR36455:SF1">
    <property type="entry name" value="BLR8292 PROTEIN"/>
    <property type="match status" value="1"/>
</dbReference>
<dbReference type="RefSeq" id="WP_069857098.1">
    <property type="nucleotide sequence ID" value="NZ_BDFE01000004.1"/>
</dbReference>
<dbReference type="Proteomes" id="UP000095200">
    <property type="component" value="Unassembled WGS sequence"/>
</dbReference>
<gene>
    <name evidence="1" type="ORF">DPF_0301</name>
</gene>
<evidence type="ECO:0000313" key="1">
    <source>
        <dbReference type="EMBL" id="GAU07611.1"/>
    </source>
</evidence>
<dbReference type="PANTHER" id="PTHR36455">
    <property type="match status" value="1"/>
</dbReference>
<dbReference type="AlphaFoldDB" id="A0A194AET4"/>
<dbReference type="InterPro" id="IPR008878">
    <property type="entry name" value="Transposase_IS66_Orf2"/>
</dbReference>